<evidence type="ECO:0000313" key="3">
    <source>
        <dbReference type="Proteomes" id="UP000499080"/>
    </source>
</evidence>
<name>A0A4Y2SQA4_ARAVE</name>
<accession>A0A4Y2SQA4</accession>
<protein>
    <submittedName>
        <fullName evidence="2">Uncharacterized protein</fullName>
    </submittedName>
</protein>
<organism evidence="2 3">
    <name type="scientific">Araneus ventricosus</name>
    <name type="common">Orbweaver spider</name>
    <name type="synonym">Epeira ventricosa</name>
    <dbReference type="NCBI Taxonomy" id="182803"/>
    <lineage>
        <taxon>Eukaryota</taxon>
        <taxon>Metazoa</taxon>
        <taxon>Ecdysozoa</taxon>
        <taxon>Arthropoda</taxon>
        <taxon>Chelicerata</taxon>
        <taxon>Arachnida</taxon>
        <taxon>Araneae</taxon>
        <taxon>Araneomorphae</taxon>
        <taxon>Entelegynae</taxon>
        <taxon>Araneoidea</taxon>
        <taxon>Araneidae</taxon>
        <taxon>Araneus</taxon>
    </lineage>
</organism>
<dbReference type="OrthoDB" id="6429725at2759"/>
<feature type="region of interest" description="Disordered" evidence="1">
    <location>
        <begin position="1"/>
        <end position="20"/>
    </location>
</feature>
<comment type="caution">
    <text evidence="2">The sequence shown here is derived from an EMBL/GenBank/DDBJ whole genome shotgun (WGS) entry which is preliminary data.</text>
</comment>
<proteinExistence type="predicted"/>
<reference evidence="2 3" key="1">
    <citation type="journal article" date="2019" name="Sci. Rep.">
        <title>Orb-weaving spider Araneus ventricosus genome elucidates the spidroin gene catalogue.</title>
        <authorList>
            <person name="Kono N."/>
            <person name="Nakamura H."/>
            <person name="Ohtoshi R."/>
            <person name="Moran D.A.P."/>
            <person name="Shinohara A."/>
            <person name="Yoshida Y."/>
            <person name="Fujiwara M."/>
            <person name="Mori M."/>
            <person name="Tomita M."/>
            <person name="Arakawa K."/>
        </authorList>
    </citation>
    <scope>NUCLEOTIDE SEQUENCE [LARGE SCALE GENOMIC DNA]</scope>
</reference>
<evidence type="ECO:0000256" key="1">
    <source>
        <dbReference type="SAM" id="MobiDB-lite"/>
    </source>
</evidence>
<dbReference type="Proteomes" id="UP000499080">
    <property type="component" value="Unassembled WGS sequence"/>
</dbReference>
<gene>
    <name evidence="2" type="ORF">AVEN_174428_1</name>
</gene>
<dbReference type="AlphaFoldDB" id="A0A4Y2SQA4"/>
<feature type="compositionally biased region" description="Polar residues" evidence="1">
    <location>
        <begin position="1"/>
        <end position="11"/>
    </location>
</feature>
<evidence type="ECO:0000313" key="2">
    <source>
        <dbReference type="EMBL" id="GBN90498.1"/>
    </source>
</evidence>
<dbReference type="EMBL" id="BGPR01023366">
    <property type="protein sequence ID" value="GBN90498.1"/>
    <property type="molecule type" value="Genomic_DNA"/>
</dbReference>
<keyword evidence="3" id="KW-1185">Reference proteome</keyword>
<sequence length="88" mass="9901">MFSCSMAQSSGDFLPKPGKNPQIPINYRPIALTSCLRKLTERMANSRLAHCLDEFGFLSKFQSGFRYGRGTIDNVLMLETVLILETLL</sequence>